<sequence length="346" mass="40776">MKKILIFPEPKMMKGNFYLLHLSKILANKYQILDSSKSYFKNLLICDFILLNWFESIKNQPLLLIKRLFFLFFAFCSRKKIVWTLHNKIPHEGRCLYSQIVIFLLLRFSWKIHILCKESYKLSFLKGFETKCVLIPHGDYFGDFKSNGLNLHDKYKLHINSKIILFTGAIKPYKNIELLISAFNSSSLAKYGFTLLIRGNCLNNEYSNRIKNLSEKKECVIFDPTFIPTNEMYDYLDQSICLVAPYNNKSTLNSGTLWMALSYKKTIIIPEIGSIKDIPEFNSILYTYTYQTEDEHEKRLKEVFIRLKEDIFKSADCLLKKGGSGFKYMEKNSWEKQKENWINLFS</sequence>
<dbReference type="Proteomes" id="UP000190449">
    <property type="component" value="Unassembled WGS sequence"/>
</dbReference>
<dbReference type="SUPFAM" id="SSF53756">
    <property type="entry name" value="UDP-Glycosyltransferase/glycogen phosphorylase"/>
    <property type="match status" value="1"/>
</dbReference>
<keyword evidence="2" id="KW-0808">Transferase</keyword>
<protein>
    <submittedName>
        <fullName evidence="2">Glycosyltransferase involved in cell wall bisynthesis</fullName>
    </submittedName>
</protein>
<dbReference type="AlphaFoldDB" id="A0A1T4QQM0"/>
<dbReference type="STRING" id="28122.SAMN02745108_02374"/>
<dbReference type="GO" id="GO:0016757">
    <property type="term" value="F:glycosyltransferase activity"/>
    <property type="evidence" value="ECO:0007669"/>
    <property type="project" value="InterPro"/>
</dbReference>
<evidence type="ECO:0000259" key="1">
    <source>
        <dbReference type="Pfam" id="PF00534"/>
    </source>
</evidence>
<dbReference type="Pfam" id="PF00534">
    <property type="entry name" value="Glycos_transf_1"/>
    <property type="match status" value="1"/>
</dbReference>
<evidence type="ECO:0000313" key="3">
    <source>
        <dbReference type="Proteomes" id="UP000190449"/>
    </source>
</evidence>
<proteinExistence type="predicted"/>
<dbReference type="InterPro" id="IPR001296">
    <property type="entry name" value="Glyco_trans_1"/>
</dbReference>
<dbReference type="Gene3D" id="3.40.50.2000">
    <property type="entry name" value="Glycogen Phosphorylase B"/>
    <property type="match status" value="1"/>
</dbReference>
<dbReference type="RefSeq" id="WP_078777097.1">
    <property type="nucleotide sequence ID" value="NZ_FUWU01000052.1"/>
</dbReference>
<reference evidence="2 3" key="1">
    <citation type="submission" date="2017-02" db="EMBL/GenBank/DDBJ databases">
        <authorList>
            <person name="Peterson S.W."/>
        </authorList>
    </citation>
    <scope>NUCLEOTIDE SEQUENCE [LARGE SCALE GENOMIC DNA]</scope>
    <source>
        <strain evidence="2 3">ATCC 43854</strain>
    </source>
</reference>
<feature type="domain" description="Glycosyl transferase family 1" evidence="1">
    <location>
        <begin position="154"/>
        <end position="246"/>
    </location>
</feature>
<gene>
    <name evidence="2" type="ORF">SAMN02745108_02374</name>
</gene>
<accession>A0A1T4QQM0</accession>
<organism evidence="2 3">
    <name type="scientific">Fibrobacter intestinalis</name>
    <dbReference type="NCBI Taxonomy" id="28122"/>
    <lineage>
        <taxon>Bacteria</taxon>
        <taxon>Pseudomonadati</taxon>
        <taxon>Fibrobacterota</taxon>
        <taxon>Fibrobacteria</taxon>
        <taxon>Fibrobacterales</taxon>
        <taxon>Fibrobacteraceae</taxon>
        <taxon>Fibrobacter</taxon>
    </lineage>
</organism>
<evidence type="ECO:0000313" key="2">
    <source>
        <dbReference type="EMBL" id="SKA06069.1"/>
    </source>
</evidence>
<name>A0A1T4QQM0_9BACT</name>
<dbReference type="EMBL" id="FUWU01000052">
    <property type="protein sequence ID" value="SKA06069.1"/>
    <property type="molecule type" value="Genomic_DNA"/>
</dbReference>